<feature type="region of interest" description="Disordered" evidence="1">
    <location>
        <begin position="1"/>
        <end position="115"/>
    </location>
</feature>
<accession>A0A8J5HDN2</accession>
<name>A0A8J5HDN2_ZINOF</name>
<feature type="compositionally biased region" description="Low complexity" evidence="1">
    <location>
        <begin position="99"/>
        <end position="113"/>
    </location>
</feature>
<proteinExistence type="predicted"/>
<feature type="compositionally biased region" description="Acidic residues" evidence="1">
    <location>
        <begin position="32"/>
        <end position="43"/>
    </location>
</feature>
<dbReference type="EMBL" id="JACMSC010000004">
    <property type="protein sequence ID" value="KAG6524225.1"/>
    <property type="molecule type" value="Genomic_DNA"/>
</dbReference>
<organism evidence="2 3">
    <name type="scientific">Zingiber officinale</name>
    <name type="common">Ginger</name>
    <name type="synonym">Amomum zingiber</name>
    <dbReference type="NCBI Taxonomy" id="94328"/>
    <lineage>
        <taxon>Eukaryota</taxon>
        <taxon>Viridiplantae</taxon>
        <taxon>Streptophyta</taxon>
        <taxon>Embryophyta</taxon>
        <taxon>Tracheophyta</taxon>
        <taxon>Spermatophyta</taxon>
        <taxon>Magnoliopsida</taxon>
        <taxon>Liliopsida</taxon>
        <taxon>Zingiberales</taxon>
        <taxon>Zingiberaceae</taxon>
        <taxon>Zingiber</taxon>
    </lineage>
</organism>
<keyword evidence="3" id="KW-1185">Reference proteome</keyword>
<dbReference type="PANTHER" id="PTHR34539:SF19">
    <property type="entry name" value="T6J4.11 PROTEIN"/>
    <property type="match status" value="1"/>
</dbReference>
<evidence type="ECO:0000256" key="1">
    <source>
        <dbReference type="SAM" id="MobiDB-lite"/>
    </source>
</evidence>
<dbReference type="PANTHER" id="PTHR34539">
    <property type="entry name" value="T6J4.11 PROTEIN"/>
    <property type="match status" value="1"/>
</dbReference>
<evidence type="ECO:0000313" key="2">
    <source>
        <dbReference type="EMBL" id="KAG6524225.1"/>
    </source>
</evidence>
<dbReference type="Proteomes" id="UP000734854">
    <property type="component" value="Unassembled WGS sequence"/>
</dbReference>
<comment type="caution">
    <text evidence="2">The sequence shown here is derived from an EMBL/GenBank/DDBJ whole genome shotgun (WGS) entry which is preliminary data.</text>
</comment>
<dbReference type="AlphaFoldDB" id="A0A8J5HDN2"/>
<sequence>MECSGTSGDLKRRRAEEEMPSPGTKRLREDLFFDDDDEGEDTVAGEQDIASVMKSLEEEISLPEKGKGGEAGEAGEQPDLGFLLEASDDELGLPPPPAASSSSEEAAAAPAAEAEAEAVCFGQMWELADDFDEYYGMGEFAGLRPEERPVAEAEEVTGFDLFDFADSLWPSESLPAN</sequence>
<evidence type="ECO:0000313" key="3">
    <source>
        <dbReference type="Proteomes" id="UP000734854"/>
    </source>
</evidence>
<protein>
    <submittedName>
        <fullName evidence="2">Uncharacterized protein</fullName>
    </submittedName>
</protein>
<reference evidence="2 3" key="1">
    <citation type="submission" date="2020-08" db="EMBL/GenBank/DDBJ databases">
        <title>Plant Genome Project.</title>
        <authorList>
            <person name="Zhang R.-G."/>
        </authorList>
    </citation>
    <scope>NUCLEOTIDE SEQUENCE [LARGE SCALE GENOMIC DNA]</scope>
    <source>
        <tissue evidence="2">Rhizome</tissue>
    </source>
</reference>
<gene>
    <name evidence="2" type="ORF">ZIOFF_014131</name>
</gene>